<dbReference type="Proteomes" id="UP000182491">
    <property type="component" value="Unassembled WGS sequence"/>
</dbReference>
<dbReference type="AlphaFoldDB" id="A0A1I7I2K0"/>
<sequence length="159" mass="18542">MENLLVDKKYLLEKFPGKGGWTCAAIPEIAPDKHAYFGWVRVKGRIDSYELKSFHLMPMGNGQLFLPVKAEVRKKLKKQAGDWVQVTLYLDSTPQEVPEELLLCLQDEPLAHEQFLKCTQREQKDYIDWIYNAKTDDLKVQRIVQTIQKLLSAQELHRK</sequence>
<organism evidence="1 2">
    <name type="scientific">Pontibacter akesuensis</name>
    <dbReference type="NCBI Taxonomy" id="388950"/>
    <lineage>
        <taxon>Bacteria</taxon>
        <taxon>Pseudomonadati</taxon>
        <taxon>Bacteroidota</taxon>
        <taxon>Cytophagia</taxon>
        <taxon>Cytophagales</taxon>
        <taxon>Hymenobacteraceae</taxon>
        <taxon>Pontibacter</taxon>
    </lineage>
</organism>
<gene>
    <name evidence="1" type="ORF">SAMN04487941_1860</name>
</gene>
<dbReference type="Gene3D" id="2.40.30.100">
    <property type="entry name" value="AF2212/PG0164-like"/>
    <property type="match status" value="1"/>
</dbReference>
<dbReference type="Pfam" id="PF13376">
    <property type="entry name" value="OmdA"/>
    <property type="match status" value="1"/>
</dbReference>
<name>A0A1I7I2K0_9BACT</name>
<evidence type="ECO:0000313" key="1">
    <source>
        <dbReference type="EMBL" id="SFU67107.1"/>
    </source>
</evidence>
<protein>
    <submittedName>
        <fullName evidence="1">Bacteriocin-protection, YdeI or OmpD-Associated</fullName>
    </submittedName>
</protein>
<keyword evidence="2" id="KW-1185">Reference proteome</keyword>
<proteinExistence type="predicted"/>
<dbReference type="InterPro" id="IPR037079">
    <property type="entry name" value="AF2212/PG0164-like_sf"/>
</dbReference>
<dbReference type="InterPro" id="IPR015018">
    <property type="entry name" value="DUF1905"/>
</dbReference>
<evidence type="ECO:0000313" key="2">
    <source>
        <dbReference type="Proteomes" id="UP000182491"/>
    </source>
</evidence>
<dbReference type="Pfam" id="PF08922">
    <property type="entry name" value="DUF1905"/>
    <property type="match status" value="1"/>
</dbReference>
<dbReference type="EMBL" id="FPCA01000002">
    <property type="protein sequence ID" value="SFU67107.1"/>
    <property type="molecule type" value="Genomic_DNA"/>
</dbReference>
<dbReference type="RefSeq" id="WP_068837726.1">
    <property type="nucleotide sequence ID" value="NZ_BMXC01000002.1"/>
</dbReference>
<dbReference type="SUPFAM" id="SSF141694">
    <property type="entry name" value="AF2212/PG0164-like"/>
    <property type="match status" value="1"/>
</dbReference>
<accession>A0A1I7I2K0</accession>
<dbReference type="STRING" id="388950.GCA_001611675_01683"/>
<reference evidence="2" key="1">
    <citation type="submission" date="2016-10" db="EMBL/GenBank/DDBJ databases">
        <authorList>
            <person name="Varghese N."/>
        </authorList>
    </citation>
    <scope>NUCLEOTIDE SEQUENCE [LARGE SCALE GENOMIC DNA]</scope>
    <source>
        <strain evidence="2">DSM 18820</strain>
    </source>
</reference>
<dbReference type="OrthoDB" id="8246703at2"/>